<keyword evidence="7" id="KW-1015">Disulfide bond</keyword>
<dbReference type="InterPro" id="IPR050127">
    <property type="entry name" value="Serine_Proteases_S1"/>
</dbReference>
<keyword evidence="11" id="KW-1185">Reference proteome</keyword>
<keyword evidence="4" id="KW-0732">Signal</keyword>
<evidence type="ECO:0000256" key="5">
    <source>
        <dbReference type="ARBA" id="ARBA00022801"/>
    </source>
</evidence>
<dbReference type="GO" id="GO:0006508">
    <property type="term" value="P:proteolysis"/>
    <property type="evidence" value="ECO:0007669"/>
    <property type="project" value="UniProtKB-KW"/>
</dbReference>
<keyword evidence="6" id="KW-0720">Serine protease</keyword>
<dbReference type="SUPFAM" id="SSF50494">
    <property type="entry name" value="Trypsin-like serine proteases"/>
    <property type="match status" value="1"/>
</dbReference>
<keyword evidence="5" id="KW-0378">Hydrolase</keyword>
<evidence type="ECO:0000256" key="7">
    <source>
        <dbReference type="ARBA" id="ARBA00023157"/>
    </source>
</evidence>
<evidence type="ECO:0000256" key="4">
    <source>
        <dbReference type="ARBA" id="ARBA00022729"/>
    </source>
</evidence>
<dbReference type="SMART" id="SM00020">
    <property type="entry name" value="Tryp_SPc"/>
    <property type="match status" value="1"/>
</dbReference>
<dbReference type="GO" id="GO:0004252">
    <property type="term" value="F:serine-type endopeptidase activity"/>
    <property type="evidence" value="ECO:0007669"/>
    <property type="project" value="InterPro"/>
</dbReference>
<organism evidence="10 11">
    <name type="scientific">Araneus ventricosus</name>
    <name type="common">Orbweaver spider</name>
    <name type="synonym">Epeira ventricosa</name>
    <dbReference type="NCBI Taxonomy" id="182803"/>
    <lineage>
        <taxon>Eukaryota</taxon>
        <taxon>Metazoa</taxon>
        <taxon>Ecdysozoa</taxon>
        <taxon>Arthropoda</taxon>
        <taxon>Chelicerata</taxon>
        <taxon>Arachnida</taxon>
        <taxon>Araneae</taxon>
        <taxon>Araneomorphae</taxon>
        <taxon>Entelegynae</taxon>
        <taxon>Araneoidea</taxon>
        <taxon>Araneidae</taxon>
        <taxon>Araneus</taxon>
    </lineage>
</organism>
<dbReference type="InterPro" id="IPR033116">
    <property type="entry name" value="TRYPSIN_SER"/>
</dbReference>
<gene>
    <name evidence="10" type="primary">LFC_11</name>
    <name evidence="10" type="ORF">AVEN_20318_2</name>
</gene>
<dbReference type="GO" id="GO:0005615">
    <property type="term" value="C:extracellular space"/>
    <property type="evidence" value="ECO:0007669"/>
    <property type="project" value="TreeGrafter"/>
</dbReference>
<dbReference type="EMBL" id="BGPR01014041">
    <property type="protein sequence ID" value="GBN63439.1"/>
    <property type="molecule type" value="Genomic_DNA"/>
</dbReference>
<name>A0A4Y2QJP2_ARAVE</name>
<dbReference type="Gene3D" id="2.40.10.10">
    <property type="entry name" value="Trypsin-like serine proteases"/>
    <property type="match status" value="1"/>
</dbReference>
<evidence type="ECO:0000256" key="3">
    <source>
        <dbReference type="ARBA" id="ARBA00022670"/>
    </source>
</evidence>
<dbReference type="PANTHER" id="PTHR24264:SF54">
    <property type="entry name" value="PEPTIDASE S1 DOMAIN-CONTAINING PROTEIN"/>
    <property type="match status" value="1"/>
</dbReference>
<evidence type="ECO:0000256" key="2">
    <source>
        <dbReference type="ARBA" id="ARBA00022525"/>
    </source>
</evidence>
<dbReference type="InterPro" id="IPR001254">
    <property type="entry name" value="Trypsin_dom"/>
</dbReference>
<sequence>MHQYINLFAAPISALTALVRILSFMHFDLYSDFIIANQVTGWGTNENNLASDELMMAHLPVQSDQTCLEAYQKRDSSPNLNAGKFCAGNPKGVTSACDGDSGSPLVFYERKSDRHILEGIVSFGLAGDCSVPEKYTVFAKVSNFMEWILQNWRS</sequence>
<comment type="caution">
    <text evidence="10">The sequence shown here is derived from an EMBL/GenBank/DDBJ whole genome shotgun (WGS) entry which is preliminary data.</text>
</comment>
<evidence type="ECO:0000313" key="10">
    <source>
        <dbReference type="EMBL" id="GBN63439.1"/>
    </source>
</evidence>
<keyword evidence="8" id="KW-0325">Glycoprotein</keyword>
<dbReference type="Pfam" id="PF00089">
    <property type="entry name" value="Trypsin"/>
    <property type="match status" value="1"/>
</dbReference>
<protein>
    <submittedName>
        <fullName evidence="10">Limulus clotting factor C</fullName>
    </submittedName>
</protein>
<dbReference type="AlphaFoldDB" id="A0A4Y2QJP2"/>
<keyword evidence="2" id="KW-0964">Secreted</keyword>
<reference evidence="10 11" key="1">
    <citation type="journal article" date="2019" name="Sci. Rep.">
        <title>Orb-weaving spider Araneus ventricosus genome elucidates the spidroin gene catalogue.</title>
        <authorList>
            <person name="Kono N."/>
            <person name="Nakamura H."/>
            <person name="Ohtoshi R."/>
            <person name="Moran D.A.P."/>
            <person name="Shinohara A."/>
            <person name="Yoshida Y."/>
            <person name="Fujiwara M."/>
            <person name="Mori M."/>
            <person name="Tomita M."/>
            <person name="Arakawa K."/>
        </authorList>
    </citation>
    <scope>NUCLEOTIDE SEQUENCE [LARGE SCALE GENOMIC DNA]</scope>
</reference>
<dbReference type="PROSITE" id="PS50240">
    <property type="entry name" value="TRYPSIN_DOM"/>
    <property type="match status" value="1"/>
</dbReference>
<evidence type="ECO:0000259" key="9">
    <source>
        <dbReference type="PROSITE" id="PS50240"/>
    </source>
</evidence>
<dbReference type="InterPro" id="IPR043504">
    <property type="entry name" value="Peptidase_S1_PA_chymotrypsin"/>
</dbReference>
<evidence type="ECO:0000256" key="1">
    <source>
        <dbReference type="ARBA" id="ARBA00004613"/>
    </source>
</evidence>
<comment type="subcellular location">
    <subcellularLocation>
        <location evidence="1">Secreted</location>
    </subcellularLocation>
</comment>
<feature type="domain" description="Peptidase S1" evidence="9">
    <location>
        <begin position="1"/>
        <end position="153"/>
    </location>
</feature>
<dbReference type="OrthoDB" id="6429445at2759"/>
<dbReference type="InterPro" id="IPR009003">
    <property type="entry name" value="Peptidase_S1_PA"/>
</dbReference>
<dbReference type="PANTHER" id="PTHR24264">
    <property type="entry name" value="TRYPSIN-RELATED"/>
    <property type="match status" value="1"/>
</dbReference>
<accession>A0A4Y2QJP2</accession>
<evidence type="ECO:0000256" key="6">
    <source>
        <dbReference type="ARBA" id="ARBA00022825"/>
    </source>
</evidence>
<dbReference type="PROSITE" id="PS00135">
    <property type="entry name" value="TRYPSIN_SER"/>
    <property type="match status" value="1"/>
</dbReference>
<dbReference type="FunFam" id="2.40.10.10:FF:000054">
    <property type="entry name" value="Complement C1r subcomponent"/>
    <property type="match status" value="1"/>
</dbReference>
<proteinExistence type="predicted"/>
<keyword evidence="3" id="KW-0645">Protease</keyword>
<evidence type="ECO:0000256" key="8">
    <source>
        <dbReference type="ARBA" id="ARBA00023180"/>
    </source>
</evidence>
<evidence type="ECO:0000313" key="11">
    <source>
        <dbReference type="Proteomes" id="UP000499080"/>
    </source>
</evidence>
<dbReference type="Proteomes" id="UP000499080">
    <property type="component" value="Unassembled WGS sequence"/>
</dbReference>